<evidence type="ECO:0000313" key="1">
    <source>
        <dbReference type="EMBL" id="MDQ8193384.1"/>
    </source>
</evidence>
<sequence length="155" mass="16953">MHNRTTAQSPNHPASRIYTEIFKLCKFGSNAPPPKGIIQLFKSYPLTGYNPITTPTKGKNIMHDTTTDITPNDSRVNYITVPLIASAPAGPNSRNATTNGDWLRAECLAFLRNSVDVVIVETDATHQALTYRRQRLPEDVIVFPPQGAAHAAAQG</sequence>
<name>A0ABU1AFQ1_9BACT</name>
<keyword evidence="2" id="KW-1185">Reference proteome</keyword>
<proteinExistence type="predicted"/>
<organism evidence="1 2">
    <name type="scientific">Thalassobacterium sedimentorum</name>
    <dbReference type="NCBI Taxonomy" id="3041258"/>
    <lineage>
        <taxon>Bacteria</taxon>
        <taxon>Pseudomonadati</taxon>
        <taxon>Verrucomicrobiota</taxon>
        <taxon>Opitutia</taxon>
        <taxon>Puniceicoccales</taxon>
        <taxon>Coraliomargaritaceae</taxon>
        <taxon>Thalassobacterium</taxon>
    </lineage>
</organism>
<protein>
    <submittedName>
        <fullName evidence="1">Uncharacterized protein</fullName>
    </submittedName>
</protein>
<dbReference type="RefSeq" id="WP_308983888.1">
    <property type="nucleotide sequence ID" value="NZ_JARXIC010000003.1"/>
</dbReference>
<dbReference type="Proteomes" id="UP001243717">
    <property type="component" value="Unassembled WGS sequence"/>
</dbReference>
<gene>
    <name evidence="1" type="ORF">QEH59_03040</name>
</gene>
<comment type="caution">
    <text evidence="1">The sequence shown here is derived from an EMBL/GenBank/DDBJ whole genome shotgun (WGS) entry which is preliminary data.</text>
</comment>
<accession>A0ABU1AFQ1</accession>
<dbReference type="EMBL" id="JARXIC010000003">
    <property type="protein sequence ID" value="MDQ8193384.1"/>
    <property type="molecule type" value="Genomic_DNA"/>
</dbReference>
<evidence type="ECO:0000313" key="2">
    <source>
        <dbReference type="Proteomes" id="UP001243717"/>
    </source>
</evidence>
<reference evidence="1 2" key="1">
    <citation type="submission" date="2023-04" db="EMBL/GenBank/DDBJ databases">
        <title>A novel bacteria isolated from coastal sediment.</title>
        <authorList>
            <person name="Liu X.-J."/>
            <person name="Du Z.-J."/>
        </authorList>
    </citation>
    <scope>NUCLEOTIDE SEQUENCE [LARGE SCALE GENOMIC DNA]</scope>
    <source>
        <strain evidence="1 2">SDUM461004</strain>
    </source>
</reference>